<comment type="pathway">
    <text evidence="2">Cofactor biosynthesis; thiamine diphosphate biosynthesis; thiamine diphosphate from thiamine phosphate: step 1/1.</text>
</comment>
<feature type="domain" description="PurM-like C-terminal" evidence="4">
    <location>
        <begin position="147"/>
        <end position="304"/>
    </location>
</feature>
<dbReference type="GO" id="GO:0000287">
    <property type="term" value="F:magnesium ion binding"/>
    <property type="evidence" value="ECO:0007669"/>
    <property type="project" value="UniProtKB-UniRule"/>
</dbReference>
<dbReference type="SUPFAM" id="SSF55326">
    <property type="entry name" value="PurM N-terminal domain-like"/>
    <property type="match status" value="1"/>
</dbReference>
<evidence type="ECO:0000259" key="4">
    <source>
        <dbReference type="Pfam" id="PF02769"/>
    </source>
</evidence>
<dbReference type="InterPro" id="IPR010918">
    <property type="entry name" value="PurM-like_C_dom"/>
</dbReference>
<feature type="binding site" evidence="2">
    <location>
        <position position="212"/>
    </location>
    <ligand>
        <name>ATP</name>
        <dbReference type="ChEBI" id="CHEBI:30616"/>
    </ligand>
</feature>
<evidence type="ECO:0000256" key="2">
    <source>
        <dbReference type="HAMAP-Rule" id="MF_02128"/>
    </source>
</evidence>
<feature type="binding site" evidence="2">
    <location>
        <position position="51"/>
    </location>
    <ligand>
        <name>substrate</name>
    </ligand>
</feature>
<comment type="similarity">
    <text evidence="2">Belongs to the thiamine-monophosphate kinase family.</text>
</comment>
<dbReference type="HAMAP" id="MF_02128">
    <property type="entry name" value="TMP_kinase"/>
    <property type="match status" value="1"/>
</dbReference>
<reference evidence="6" key="1">
    <citation type="submission" date="2006-08" db="EMBL/GenBank/DDBJ databases">
        <title>Complete sequence of Alkalilimnicola ehrilichei MLHE-1.</title>
        <authorList>
            <person name="Copeland A."/>
            <person name="Lucas S."/>
            <person name="Lapidus A."/>
            <person name="Barry K."/>
            <person name="Detter J.C."/>
            <person name="Glavina del Rio T."/>
            <person name="Hammon N."/>
            <person name="Israni S."/>
            <person name="Dalin E."/>
            <person name="Tice H."/>
            <person name="Pitluck S."/>
            <person name="Sims D."/>
            <person name="Brettin T."/>
            <person name="Bruce D."/>
            <person name="Han C."/>
            <person name="Tapia R."/>
            <person name="Gilna P."/>
            <person name="Schmutz J."/>
            <person name="Larimer F."/>
            <person name="Land M."/>
            <person name="Hauser L."/>
            <person name="Kyrpides N."/>
            <person name="Mikhailova N."/>
            <person name="Oremland R.S."/>
            <person name="Hoeft S.E."/>
            <person name="Switzer-Blum J."/>
            <person name="Kulp T."/>
            <person name="King G."/>
            <person name="Tabita R."/>
            <person name="Witte B."/>
            <person name="Santini J.M."/>
            <person name="Basu P."/>
            <person name="Hollibaugh J.T."/>
            <person name="Xie G."/>
            <person name="Stolz J.F."/>
            <person name="Richardson P."/>
        </authorList>
    </citation>
    <scope>NUCLEOTIDE SEQUENCE [LARGE SCALE GENOMIC DNA]</scope>
    <source>
        <strain evidence="6">ATCC BAA-1101 / DSM 17681 / MLHE-1</strain>
    </source>
</reference>
<feature type="binding site" evidence="2">
    <location>
        <position position="27"/>
    </location>
    <ligand>
        <name>Mg(2+)</name>
        <dbReference type="ChEBI" id="CHEBI:18420"/>
        <label>3</label>
    </ligand>
</feature>
<feature type="binding site" evidence="2">
    <location>
        <position position="72"/>
    </location>
    <ligand>
        <name>Mg(2+)</name>
        <dbReference type="ChEBI" id="CHEBI:18420"/>
        <label>4</label>
    </ligand>
</feature>
<dbReference type="GO" id="GO:0009229">
    <property type="term" value="P:thiamine diphosphate biosynthetic process"/>
    <property type="evidence" value="ECO:0007669"/>
    <property type="project" value="UniProtKB-UniRule"/>
</dbReference>
<feature type="binding site" evidence="2">
    <location>
        <begin position="118"/>
        <end position="119"/>
    </location>
    <ligand>
        <name>ATP</name>
        <dbReference type="ChEBI" id="CHEBI:30616"/>
    </ligand>
</feature>
<keyword evidence="2" id="KW-0460">Magnesium</keyword>
<dbReference type="Gene3D" id="3.30.1330.10">
    <property type="entry name" value="PurM-like, N-terminal domain"/>
    <property type="match status" value="1"/>
</dbReference>
<feature type="binding site" evidence="2">
    <location>
        <position position="119"/>
    </location>
    <ligand>
        <name>Mg(2+)</name>
        <dbReference type="ChEBI" id="CHEBI:18420"/>
        <label>1</label>
    </ligand>
</feature>
<dbReference type="GO" id="GO:0009228">
    <property type="term" value="P:thiamine biosynthetic process"/>
    <property type="evidence" value="ECO:0007669"/>
    <property type="project" value="UniProtKB-KW"/>
</dbReference>
<dbReference type="GO" id="GO:0005524">
    <property type="term" value="F:ATP binding"/>
    <property type="evidence" value="ECO:0007669"/>
    <property type="project" value="UniProtKB-UniRule"/>
</dbReference>
<dbReference type="RefSeq" id="WP_011628131.1">
    <property type="nucleotide sequence ID" value="NC_008340.1"/>
</dbReference>
<dbReference type="InterPro" id="IPR016188">
    <property type="entry name" value="PurM-like_N"/>
</dbReference>
<feature type="binding site" evidence="2">
    <location>
        <position position="44"/>
    </location>
    <ligand>
        <name>Mg(2+)</name>
        <dbReference type="ChEBI" id="CHEBI:18420"/>
        <label>2</label>
    </ligand>
</feature>
<feature type="domain" description="PurM-like N-terminal" evidence="3">
    <location>
        <begin position="25"/>
        <end position="135"/>
    </location>
</feature>
<dbReference type="PANTHER" id="PTHR30270">
    <property type="entry name" value="THIAMINE-MONOPHOSPHATE KINASE"/>
    <property type="match status" value="1"/>
</dbReference>
<feature type="binding site" evidence="2">
    <location>
        <position position="44"/>
    </location>
    <ligand>
        <name>Mg(2+)</name>
        <dbReference type="ChEBI" id="CHEBI:18420"/>
        <label>1</label>
    </ligand>
</feature>
<dbReference type="GO" id="GO:0009030">
    <property type="term" value="F:thiamine-phosphate kinase activity"/>
    <property type="evidence" value="ECO:0007669"/>
    <property type="project" value="UniProtKB-UniRule"/>
</dbReference>
<comment type="miscellaneous">
    <text evidence="2">Reaction mechanism of ThiL seems to utilize a direct, inline transfer of the gamma-phosphate of ATP to TMP rather than a phosphorylated enzyme intermediate.</text>
</comment>
<accession>Q0ABQ2</accession>
<gene>
    <name evidence="2" type="primary">thiL</name>
    <name evidence="5" type="ordered locus">Mlg_0380</name>
</gene>
<evidence type="ECO:0000256" key="1">
    <source>
        <dbReference type="ARBA" id="ARBA00022977"/>
    </source>
</evidence>
<sequence length="321" mass="33437">MDEFQLIRSYFQPDARGEGVVLGVGDDAALLQPAPGQLLVTCVDTLVAGVHFPEDAPPDAVGHKALAVNLSDLAAMGARPRWFQLALTLPEIDEAWLAAFSSGLHRLAAEQDVALVGGDTTRGPLTITVQAMGEVAPAQALRRTGARAGDRLYVTGTLGDAAQGLALWQRGVRSAGGDDPAGFLIDRLHRPTPRMAAGRAAAGLARAAIDISDGLLADLGHLLEGGEGLGAVLQADSLPLSPAYRAHCEDSLPGRAALSGGDDYELLFAVAPENEAAFQTALQHVPAGCTCIGWITEDSAITLQGDGKAQVLTRQGYQHFN</sequence>
<dbReference type="OrthoDB" id="9802811at2"/>
<feature type="binding site" evidence="2">
    <location>
        <position position="213"/>
    </location>
    <ligand>
        <name>Mg(2+)</name>
        <dbReference type="ChEBI" id="CHEBI:18420"/>
        <label>5</label>
    </ligand>
</feature>
<comment type="function">
    <text evidence="2">Catalyzes the ATP-dependent phosphorylation of thiamine-monophosphate (TMP) to form thiamine-pyrophosphate (TPP), the active form of vitamin B1.</text>
</comment>
<dbReference type="UniPathway" id="UPA00060">
    <property type="reaction ID" value="UER00142"/>
</dbReference>
<feature type="binding site" evidence="2">
    <location>
        <position position="72"/>
    </location>
    <ligand>
        <name>Mg(2+)</name>
        <dbReference type="ChEBI" id="CHEBI:18420"/>
        <label>2</label>
    </ligand>
</feature>
<keyword evidence="2 5" id="KW-0418">Kinase</keyword>
<dbReference type="InterPro" id="IPR036921">
    <property type="entry name" value="PurM-like_N_sf"/>
</dbReference>
<dbReference type="KEGG" id="aeh:Mlg_0380"/>
<feature type="binding site" evidence="2">
    <location>
        <position position="27"/>
    </location>
    <ligand>
        <name>Mg(2+)</name>
        <dbReference type="ChEBI" id="CHEBI:18420"/>
        <label>4</label>
    </ligand>
</feature>
<dbReference type="PIRSF" id="PIRSF005303">
    <property type="entry name" value="Thiam_monoph_kin"/>
    <property type="match status" value="1"/>
</dbReference>
<dbReference type="EMBL" id="CP000453">
    <property type="protein sequence ID" value="ABI55735.1"/>
    <property type="molecule type" value="Genomic_DNA"/>
</dbReference>
<keyword evidence="2 5" id="KW-0808">Transferase</keyword>
<comment type="catalytic activity">
    <reaction evidence="2">
        <text>thiamine phosphate + ATP = thiamine diphosphate + ADP</text>
        <dbReference type="Rhea" id="RHEA:15913"/>
        <dbReference type="ChEBI" id="CHEBI:30616"/>
        <dbReference type="ChEBI" id="CHEBI:37575"/>
        <dbReference type="ChEBI" id="CHEBI:58937"/>
        <dbReference type="ChEBI" id="CHEBI:456216"/>
        <dbReference type="EC" id="2.7.4.16"/>
    </reaction>
</comment>
<keyword evidence="2" id="KW-0479">Metal-binding</keyword>
<dbReference type="eggNOG" id="COG0611">
    <property type="taxonomic scope" value="Bacteria"/>
</dbReference>
<dbReference type="CDD" id="cd02194">
    <property type="entry name" value="ThiL"/>
    <property type="match status" value="1"/>
</dbReference>
<keyword evidence="2" id="KW-0547">Nucleotide-binding</keyword>
<dbReference type="Pfam" id="PF02769">
    <property type="entry name" value="AIRS_C"/>
    <property type="match status" value="1"/>
</dbReference>
<feature type="binding site" evidence="2">
    <location>
        <position position="262"/>
    </location>
    <ligand>
        <name>substrate</name>
    </ligand>
</feature>
<feature type="binding site" evidence="2">
    <location>
        <position position="72"/>
    </location>
    <ligand>
        <name>Mg(2+)</name>
        <dbReference type="ChEBI" id="CHEBI:18420"/>
        <label>3</label>
    </ligand>
</feature>
<dbReference type="NCBIfam" id="TIGR01379">
    <property type="entry name" value="thiL"/>
    <property type="match status" value="1"/>
</dbReference>
<proteinExistence type="inferred from homology"/>
<evidence type="ECO:0000313" key="6">
    <source>
        <dbReference type="Proteomes" id="UP000001962"/>
    </source>
</evidence>
<dbReference type="InterPro" id="IPR036676">
    <property type="entry name" value="PurM-like_C_sf"/>
</dbReference>
<name>Q0ABQ2_ALKEH</name>
<dbReference type="Proteomes" id="UP000001962">
    <property type="component" value="Chromosome"/>
</dbReference>
<dbReference type="Gene3D" id="3.90.650.10">
    <property type="entry name" value="PurM-like C-terminal domain"/>
    <property type="match status" value="1"/>
</dbReference>
<dbReference type="EC" id="2.7.4.16" evidence="2"/>
<dbReference type="Pfam" id="PF00586">
    <property type="entry name" value="AIRS"/>
    <property type="match status" value="1"/>
</dbReference>
<dbReference type="SUPFAM" id="SSF56042">
    <property type="entry name" value="PurM C-terminal domain-like"/>
    <property type="match status" value="1"/>
</dbReference>
<protein>
    <recommendedName>
        <fullName evidence="2">Thiamine-monophosphate kinase</fullName>
        <shortName evidence="2">TMP kinase</shortName>
        <shortName evidence="2">Thiamine-phosphate kinase</shortName>
        <ecNumber evidence="2">2.7.4.16</ecNumber>
    </recommendedName>
</protein>
<dbReference type="InterPro" id="IPR006283">
    <property type="entry name" value="ThiL-like"/>
</dbReference>
<feature type="binding site" evidence="2">
    <location>
        <position position="143"/>
    </location>
    <ligand>
        <name>ATP</name>
        <dbReference type="ChEBI" id="CHEBI:30616"/>
    </ligand>
</feature>
<evidence type="ECO:0000313" key="5">
    <source>
        <dbReference type="EMBL" id="ABI55735.1"/>
    </source>
</evidence>
<feature type="binding site" evidence="2">
    <location>
        <position position="317"/>
    </location>
    <ligand>
        <name>substrate</name>
    </ligand>
</feature>
<feature type="binding site" evidence="2">
    <location>
        <position position="210"/>
    </location>
    <ligand>
        <name>Mg(2+)</name>
        <dbReference type="ChEBI" id="CHEBI:18420"/>
        <label>3</label>
    </ligand>
</feature>
<dbReference type="PANTHER" id="PTHR30270:SF0">
    <property type="entry name" value="THIAMINE-MONOPHOSPHATE KINASE"/>
    <property type="match status" value="1"/>
</dbReference>
<keyword evidence="6" id="KW-1185">Reference proteome</keyword>
<comment type="caution">
    <text evidence="2">Lacks conserved residue(s) required for the propagation of feature annotation.</text>
</comment>
<organism evidence="5 6">
    <name type="scientific">Alkalilimnicola ehrlichii (strain ATCC BAA-1101 / DSM 17681 / MLHE-1)</name>
    <dbReference type="NCBI Taxonomy" id="187272"/>
    <lineage>
        <taxon>Bacteria</taxon>
        <taxon>Pseudomonadati</taxon>
        <taxon>Pseudomonadota</taxon>
        <taxon>Gammaproteobacteria</taxon>
        <taxon>Chromatiales</taxon>
        <taxon>Ectothiorhodospiraceae</taxon>
        <taxon>Alkalilimnicola</taxon>
    </lineage>
</organism>
<keyword evidence="2" id="KW-0067">ATP-binding</keyword>
<dbReference type="AlphaFoldDB" id="Q0ABQ2"/>
<dbReference type="HOGENOM" id="CLU_046964_3_0_6"/>
<keyword evidence="1 2" id="KW-0784">Thiamine biosynthesis</keyword>
<evidence type="ECO:0000259" key="3">
    <source>
        <dbReference type="Pfam" id="PF00586"/>
    </source>
</evidence>